<dbReference type="Gene3D" id="2.60.40.1120">
    <property type="entry name" value="Carboxypeptidase-like, regulatory domain"/>
    <property type="match status" value="1"/>
</dbReference>
<evidence type="ECO:0000256" key="3">
    <source>
        <dbReference type="ARBA" id="ARBA00022452"/>
    </source>
</evidence>
<evidence type="ECO:0000256" key="6">
    <source>
        <dbReference type="ARBA" id="ARBA00023237"/>
    </source>
</evidence>
<keyword evidence="2 7" id="KW-0813">Transport</keyword>
<keyword evidence="11" id="KW-1185">Reference proteome</keyword>
<dbReference type="GO" id="GO:0009279">
    <property type="term" value="C:cell outer membrane"/>
    <property type="evidence" value="ECO:0007669"/>
    <property type="project" value="UniProtKB-SubCell"/>
</dbReference>
<dbReference type="InterPro" id="IPR023997">
    <property type="entry name" value="TonB-dep_OMP_SusC/RagA_CS"/>
</dbReference>
<dbReference type="Pfam" id="PF13715">
    <property type="entry name" value="CarbopepD_reg_2"/>
    <property type="match status" value="1"/>
</dbReference>
<dbReference type="InterPro" id="IPR012910">
    <property type="entry name" value="Plug_dom"/>
</dbReference>
<proteinExistence type="inferred from homology"/>
<comment type="similarity">
    <text evidence="7">Belongs to the TonB-dependent receptor family.</text>
</comment>
<evidence type="ECO:0000256" key="1">
    <source>
        <dbReference type="ARBA" id="ARBA00004571"/>
    </source>
</evidence>
<dbReference type="SMART" id="SM00965">
    <property type="entry name" value="STN"/>
    <property type="match status" value="1"/>
</dbReference>
<dbReference type="InterPro" id="IPR023996">
    <property type="entry name" value="TonB-dep_OMP_SusC/RagA"/>
</dbReference>
<dbReference type="InterPro" id="IPR039426">
    <property type="entry name" value="TonB-dep_rcpt-like"/>
</dbReference>
<keyword evidence="3 7" id="KW-1134">Transmembrane beta strand</keyword>
<sequence>MNFTHYVRQLITLVLIAGMLYISPPASASSQGEMKVTLSFKDAPVSKVFKGIEKQTGLVFMYNTNQIQDNYRVSIYVKKALLNDVLKDILSTKGITWEFRTKTIVLKPERASAPVSAAPADSGSVISGVIRDQNGAPLPGAFIIVKSTQKGAVSNEKGKFSINNVPRGALLQISYTGYTSKLLTATAEPMQVKLEIADNKLDETVVMAYGTTSRRLNTGNIGKVTGEEIRMQPVSNPLAALEGKVPGVLITQSSGGPGASVKVQVRGQNSLINGSEPLFIIDGIPFAPNNGNINSLNSILSQKDGGLSPFSMINPSDIESIEILKDADATAIYGSRGASGVVLITTKKAKAGKTTLNTNINTGISTAARVIKMMNTQEYLAMRREAFRNDSLTPSASPTAPGYAPDLMVWDTTRYTDLQKLLYGGQARFLNASLSVSGGSEQTQFSLGGNFHRQNTILPSDAADNQSSIKLNLNHTTSDRKLTISVTSLSSFDNNKLIAGSFLGSQLPPNMPKLYDSTGHLNWTMDGVSFENPMGAFESRYTATTNNFLNNLTIGYKMMDGLTFRTSAGFNIMTVKEQQLIPIAASNPATNPAGLSSFSNTNFKSWIIEPQLEYTRSFLRGKLNALLGSTWQTTERDNIFFYFYGYTTDNLLGSIAAAPTVLGKSSDDSKYRYQALFMRINYAYANKYIVNLTGRRDGSSRFGPNKRFSNFGAVGLAWIFTNESFFSHNVNFLSYGKLRGSYGVTGSDQIGDYKYLSTWIPSYAYQGGITVRPDNPFNPEFNWEMNKKLEGSLDLGLWRDKILFTATYYKNNSSNQLVNYPLSIQTGFTNITRNLPAVIINKGWEFELSFRVINSKDLKWSVQSILTMPTNTLASFPSLETSSYASTYETGRSINLVKLAKFTGVDPKTGLYTFEDVNKDNNIDYKDYQYIGKTDPDYYGSIGSELNFKGFKLNVLFSFRKQWGANNQLSIYQSNNFPGLMSNQPTIVFDRWTQPGDKTSFEKFTATTNSPAYKQATLFGASSGVYGDASFIRLKNVSLSYMIPDNTLKKIGLKGGRCFIQGQNLFTITNYLGDPETQNFYGIPPLKTIAGGLEFTL</sequence>
<protein>
    <submittedName>
        <fullName evidence="10">SusC/RagA family TonB-linked outer membrane protein</fullName>
    </submittedName>
</protein>
<dbReference type="SUPFAM" id="SSF56935">
    <property type="entry name" value="Porins"/>
    <property type="match status" value="1"/>
</dbReference>
<dbReference type="Gene3D" id="3.55.50.30">
    <property type="match status" value="1"/>
</dbReference>
<evidence type="ECO:0000256" key="4">
    <source>
        <dbReference type="ARBA" id="ARBA00022692"/>
    </source>
</evidence>
<dbReference type="RefSeq" id="WP_169225825.1">
    <property type="nucleotide sequence ID" value="NZ_JABBGC010000001.1"/>
</dbReference>
<reference evidence="10 11" key="1">
    <citation type="submission" date="2020-04" db="EMBL/GenBank/DDBJ databases">
        <title>Chitinophaga sp. G-6-1-13 sp. nov., isolated from soil.</title>
        <authorList>
            <person name="Dahal R.H."/>
            <person name="Chaudhary D.K."/>
        </authorList>
    </citation>
    <scope>NUCLEOTIDE SEQUENCE [LARGE SCALE GENOMIC DNA]</scope>
    <source>
        <strain evidence="10 11">G-6-1-13</strain>
    </source>
</reference>
<accession>A0A848GSS9</accession>
<dbReference type="InterPro" id="IPR008969">
    <property type="entry name" value="CarboxyPept-like_regulatory"/>
</dbReference>
<evidence type="ECO:0000256" key="5">
    <source>
        <dbReference type="ARBA" id="ARBA00023136"/>
    </source>
</evidence>
<dbReference type="InterPro" id="IPR037066">
    <property type="entry name" value="Plug_dom_sf"/>
</dbReference>
<evidence type="ECO:0000256" key="7">
    <source>
        <dbReference type="PROSITE-ProRule" id="PRU01360"/>
    </source>
</evidence>
<feature type="chain" id="PRO_5032934669" evidence="8">
    <location>
        <begin position="29"/>
        <end position="1097"/>
    </location>
</feature>
<feature type="domain" description="Secretin/TonB short N-terminal" evidence="9">
    <location>
        <begin position="58"/>
        <end position="109"/>
    </location>
</feature>
<dbReference type="Proteomes" id="UP000583266">
    <property type="component" value="Unassembled WGS sequence"/>
</dbReference>
<dbReference type="PROSITE" id="PS00018">
    <property type="entry name" value="EF_HAND_1"/>
    <property type="match status" value="1"/>
</dbReference>
<evidence type="ECO:0000313" key="11">
    <source>
        <dbReference type="Proteomes" id="UP000583266"/>
    </source>
</evidence>
<dbReference type="SUPFAM" id="SSF49464">
    <property type="entry name" value="Carboxypeptidase regulatory domain-like"/>
    <property type="match status" value="1"/>
</dbReference>
<dbReference type="Pfam" id="PF07715">
    <property type="entry name" value="Plug"/>
    <property type="match status" value="1"/>
</dbReference>
<organism evidence="10 11">
    <name type="scientific">Chitinophaga fulva</name>
    <dbReference type="NCBI Taxonomy" id="2728842"/>
    <lineage>
        <taxon>Bacteria</taxon>
        <taxon>Pseudomonadati</taxon>
        <taxon>Bacteroidota</taxon>
        <taxon>Chitinophagia</taxon>
        <taxon>Chitinophagales</taxon>
        <taxon>Chitinophagaceae</taxon>
        <taxon>Chitinophaga</taxon>
    </lineage>
</organism>
<evidence type="ECO:0000256" key="2">
    <source>
        <dbReference type="ARBA" id="ARBA00022448"/>
    </source>
</evidence>
<dbReference type="AlphaFoldDB" id="A0A848GSS9"/>
<evidence type="ECO:0000259" key="9">
    <source>
        <dbReference type="SMART" id="SM00965"/>
    </source>
</evidence>
<dbReference type="InterPro" id="IPR011662">
    <property type="entry name" value="Secretin/TonB_short_N"/>
</dbReference>
<keyword evidence="8" id="KW-0732">Signal</keyword>
<comment type="subcellular location">
    <subcellularLocation>
        <location evidence="1 7">Cell outer membrane</location>
        <topology evidence="1 7">Multi-pass membrane protein</topology>
    </subcellularLocation>
</comment>
<keyword evidence="5 7" id="KW-0472">Membrane</keyword>
<dbReference type="PROSITE" id="PS52016">
    <property type="entry name" value="TONB_DEPENDENT_REC_3"/>
    <property type="match status" value="1"/>
</dbReference>
<keyword evidence="6 7" id="KW-0998">Cell outer membrane</keyword>
<evidence type="ECO:0000256" key="8">
    <source>
        <dbReference type="SAM" id="SignalP"/>
    </source>
</evidence>
<evidence type="ECO:0000313" key="10">
    <source>
        <dbReference type="EMBL" id="NML38858.1"/>
    </source>
</evidence>
<comment type="caution">
    <text evidence="10">The sequence shown here is derived from an EMBL/GenBank/DDBJ whole genome shotgun (WGS) entry which is preliminary data.</text>
</comment>
<dbReference type="EMBL" id="JABBGC010000001">
    <property type="protein sequence ID" value="NML38858.1"/>
    <property type="molecule type" value="Genomic_DNA"/>
</dbReference>
<dbReference type="Gene3D" id="2.40.170.20">
    <property type="entry name" value="TonB-dependent receptor, beta-barrel domain"/>
    <property type="match status" value="1"/>
</dbReference>
<dbReference type="Gene3D" id="2.170.130.10">
    <property type="entry name" value="TonB-dependent receptor, plug domain"/>
    <property type="match status" value="1"/>
</dbReference>
<feature type="signal peptide" evidence="8">
    <location>
        <begin position="1"/>
        <end position="28"/>
    </location>
</feature>
<dbReference type="NCBIfam" id="TIGR04057">
    <property type="entry name" value="SusC_RagA_signa"/>
    <property type="match status" value="1"/>
</dbReference>
<dbReference type="NCBIfam" id="TIGR04056">
    <property type="entry name" value="OMP_RagA_SusC"/>
    <property type="match status" value="1"/>
</dbReference>
<dbReference type="InterPro" id="IPR018247">
    <property type="entry name" value="EF_Hand_1_Ca_BS"/>
</dbReference>
<gene>
    <name evidence="10" type="ORF">HHL17_16750</name>
</gene>
<keyword evidence="4 7" id="KW-0812">Transmembrane</keyword>
<name>A0A848GSS9_9BACT</name>
<dbReference type="InterPro" id="IPR036942">
    <property type="entry name" value="Beta-barrel_TonB_sf"/>
</dbReference>